<dbReference type="EMBL" id="JADGJW010001180">
    <property type="protein sequence ID" value="KAJ3205733.1"/>
    <property type="molecule type" value="Genomic_DNA"/>
</dbReference>
<dbReference type="SUPFAM" id="SSF64268">
    <property type="entry name" value="PX domain"/>
    <property type="match status" value="1"/>
</dbReference>
<dbReference type="GO" id="GO:0015031">
    <property type="term" value="P:protein transport"/>
    <property type="evidence" value="ECO:0007669"/>
    <property type="project" value="TreeGrafter"/>
</dbReference>
<keyword evidence="6" id="KW-0446">Lipid-binding</keyword>
<evidence type="ECO:0000259" key="12">
    <source>
        <dbReference type="PROSITE" id="PS50195"/>
    </source>
</evidence>
<evidence type="ECO:0000256" key="2">
    <source>
        <dbReference type="ARBA" id="ARBA00004496"/>
    </source>
</evidence>
<evidence type="ECO:0000256" key="9">
    <source>
        <dbReference type="ARBA" id="ARBA00041273"/>
    </source>
</evidence>
<feature type="region of interest" description="Disordered" evidence="11">
    <location>
        <begin position="1"/>
        <end position="21"/>
    </location>
</feature>
<dbReference type="InterPro" id="IPR027267">
    <property type="entry name" value="AH/BAR_dom_sf"/>
</dbReference>
<dbReference type="PROSITE" id="PS50195">
    <property type="entry name" value="PX"/>
    <property type="match status" value="1"/>
</dbReference>
<dbReference type="GO" id="GO:0032456">
    <property type="term" value="P:endocytic recycling"/>
    <property type="evidence" value="ECO:0007669"/>
    <property type="project" value="TreeGrafter"/>
</dbReference>
<comment type="caution">
    <text evidence="13">The sequence shown here is derived from an EMBL/GenBank/DDBJ whole genome shotgun (WGS) entry which is preliminary data.</text>
</comment>
<feature type="domain" description="PX" evidence="12">
    <location>
        <begin position="35"/>
        <end position="156"/>
    </location>
</feature>
<gene>
    <name evidence="13" type="primary">SNX4</name>
    <name evidence="13" type="ORF">HK099_000726</name>
</gene>
<evidence type="ECO:0000256" key="7">
    <source>
        <dbReference type="ARBA" id="ARBA00023136"/>
    </source>
</evidence>
<dbReference type="Gene3D" id="1.20.1270.60">
    <property type="entry name" value="Arfaptin homology (AH) domain/BAR domain"/>
    <property type="match status" value="1"/>
</dbReference>
<dbReference type="GO" id="GO:0005769">
    <property type="term" value="C:early endosome"/>
    <property type="evidence" value="ECO:0007669"/>
    <property type="project" value="TreeGrafter"/>
</dbReference>
<dbReference type="GO" id="GO:0034727">
    <property type="term" value="P:piecemeal microautophagy of the nucleus"/>
    <property type="evidence" value="ECO:0007669"/>
    <property type="project" value="TreeGrafter"/>
</dbReference>
<keyword evidence="7" id="KW-0472">Membrane</keyword>
<name>A0AAD5TWD6_9FUNG</name>
<dbReference type="InterPro" id="IPR001683">
    <property type="entry name" value="PX_dom"/>
</dbReference>
<keyword evidence="10" id="KW-0175">Coiled coil</keyword>
<dbReference type="InterPro" id="IPR036871">
    <property type="entry name" value="PX_dom_sf"/>
</dbReference>
<evidence type="ECO:0000313" key="14">
    <source>
        <dbReference type="Proteomes" id="UP001211065"/>
    </source>
</evidence>
<comment type="subcellular location">
    <subcellularLocation>
        <location evidence="2">Cytoplasm</location>
    </subcellularLocation>
    <subcellularLocation>
        <location evidence="1">Endomembrane system</location>
        <topology evidence="1">Peripheral membrane protein</topology>
    </subcellularLocation>
</comment>
<dbReference type="AlphaFoldDB" id="A0AAD5TWD6"/>
<feature type="region of interest" description="Disordered" evidence="11">
    <location>
        <begin position="158"/>
        <end position="180"/>
    </location>
</feature>
<dbReference type="GO" id="GO:0000422">
    <property type="term" value="P:autophagy of mitochondrion"/>
    <property type="evidence" value="ECO:0007669"/>
    <property type="project" value="TreeGrafter"/>
</dbReference>
<dbReference type="Pfam" id="PF09325">
    <property type="entry name" value="Vps5"/>
    <property type="match status" value="1"/>
</dbReference>
<protein>
    <recommendedName>
        <fullName evidence="8">Sorting nexin-4</fullName>
    </recommendedName>
    <alternativeName>
        <fullName evidence="9">Autophagy-related protein 24</fullName>
    </alternativeName>
</protein>
<reference evidence="13" key="1">
    <citation type="submission" date="2020-05" db="EMBL/GenBank/DDBJ databases">
        <title>Phylogenomic resolution of chytrid fungi.</title>
        <authorList>
            <person name="Stajich J.E."/>
            <person name="Amses K."/>
            <person name="Simmons R."/>
            <person name="Seto K."/>
            <person name="Myers J."/>
            <person name="Bonds A."/>
            <person name="Quandt C.A."/>
            <person name="Barry K."/>
            <person name="Liu P."/>
            <person name="Grigoriev I."/>
            <person name="Longcore J.E."/>
            <person name="James T.Y."/>
        </authorList>
    </citation>
    <scope>NUCLEOTIDE SEQUENCE</scope>
    <source>
        <strain evidence="13">JEL0476</strain>
    </source>
</reference>
<dbReference type="GO" id="GO:0000407">
    <property type="term" value="C:phagophore assembly site"/>
    <property type="evidence" value="ECO:0007669"/>
    <property type="project" value="TreeGrafter"/>
</dbReference>
<evidence type="ECO:0000256" key="3">
    <source>
        <dbReference type="ARBA" id="ARBA00010883"/>
    </source>
</evidence>
<keyword evidence="4" id="KW-0813">Transport</keyword>
<evidence type="ECO:0000256" key="6">
    <source>
        <dbReference type="ARBA" id="ARBA00023121"/>
    </source>
</evidence>
<evidence type="ECO:0000256" key="10">
    <source>
        <dbReference type="SAM" id="Coils"/>
    </source>
</evidence>
<dbReference type="Pfam" id="PF00787">
    <property type="entry name" value="PX"/>
    <property type="match status" value="1"/>
</dbReference>
<keyword evidence="5" id="KW-0963">Cytoplasm</keyword>
<dbReference type="PANTHER" id="PTHR45949:SF2">
    <property type="entry name" value="SORTING NEXIN-4"/>
    <property type="match status" value="1"/>
</dbReference>
<dbReference type="GO" id="GO:0035091">
    <property type="term" value="F:phosphatidylinositol binding"/>
    <property type="evidence" value="ECO:0007669"/>
    <property type="project" value="InterPro"/>
</dbReference>
<dbReference type="Proteomes" id="UP001211065">
    <property type="component" value="Unassembled WGS sequence"/>
</dbReference>
<evidence type="ECO:0000256" key="5">
    <source>
        <dbReference type="ARBA" id="ARBA00022490"/>
    </source>
</evidence>
<evidence type="ECO:0000256" key="8">
    <source>
        <dbReference type="ARBA" id="ARBA00040748"/>
    </source>
</evidence>
<dbReference type="Gene3D" id="3.30.1520.10">
    <property type="entry name" value="Phox-like domain"/>
    <property type="match status" value="1"/>
</dbReference>
<comment type="similarity">
    <text evidence="3">Belongs to the sorting nexin family.</text>
</comment>
<dbReference type="SMART" id="SM00312">
    <property type="entry name" value="PX"/>
    <property type="match status" value="1"/>
</dbReference>
<sequence>MMFSTVIDSTSWEEEQSTTTSLPSVHTNVENFTENRLTITLTEPRKNGDGSSGYISYLILTKTTLKNFSQKEYSVRRRFQDFINLHKALSEAHPASILPPAPGKHRMEYITGDRFSQEFIEKRRTALQSYLQRLSRHPILQKSEVLKTFLTEDLTAGTSTTTTDLDGEQKSTSRQRSNSSSNKVFESFSEVLLNAFSKVKVPDQKFLDLKGNIDNLEENLISVEKAHHRLLKQQTELEQDMTEFANCVIGLSEMETQIKLSINDFGKIVRNVTIALKDKLTVEETVYLNCIQEYISYCQQVKEVLKTRDQKQVDVEELDNYLKNHIADRDRTMSTSRFGGNRLTEFLQGKFQEIKGVDSEVARQQKLDKLALKITEVK</sequence>
<evidence type="ECO:0000256" key="11">
    <source>
        <dbReference type="SAM" id="MobiDB-lite"/>
    </source>
</evidence>
<evidence type="ECO:0000256" key="4">
    <source>
        <dbReference type="ARBA" id="ARBA00022448"/>
    </source>
</evidence>
<organism evidence="13 14">
    <name type="scientific">Clydaea vesicula</name>
    <dbReference type="NCBI Taxonomy" id="447962"/>
    <lineage>
        <taxon>Eukaryota</taxon>
        <taxon>Fungi</taxon>
        <taxon>Fungi incertae sedis</taxon>
        <taxon>Chytridiomycota</taxon>
        <taxon>Chytridiomycota incertae sedis</taxon>
        <taxon>Chytridiomycetes</taxon>
        <taxon>Lobulomycetales</taxon>
        <taxon>Lobulomycetaceae</taxon>
        <taxon>Clydaea</taxon>
    </lineage>
</organism>
<dbReference type="InterPro" id="IPR015404">
    <property type="entry name" value="Vps5_C"/>
</dbReference>
<evidence type="ECO:0000256" key="1">
    <source>
        <dbReference type="ARBA" id="ARBA00004184"/>
    </source>
</evidence>
<keyword evidence="14" id="KW-1185">Reference proteome</keyword>
<feature type="coiled-coil region" evidence="10">
    <location>
        <begin position="206"/>
        <end position="233"/>
    </location>
</feature>
<dbReference type="SUPFAM" id="SSF103657">
    <property type="entry name" value="BAR/IMD domain-like"/>
    <property type="match status" value="1"/>
</dbReference>
<proteinExistence type="inferred from homology"/>
<evidence type="ECO:0000313" key="13">
    <source>
        <dbReference type="EMBL" id="KAJ3205733.1"/>
    </source>
</evidence>
<accession>A0AAD5TWD6</accession>
<dbReference type="PANTHER" id="PTHR45949">
    <property type="entry name" value="SORTING NEXIN-4"/>
    <property type="match status" value="1"/>
</dbReference>
<dbReference type="GO" id="GO:0061709">
    <property type="term" value="P:reticulophagy"/>
    <property type="evidence" value="ECO:0007669"/>
    <property type="project" value="TreeGrafter"/>
</dbReference>